<gene>
    <name evidence="1" type="ORF">ACFSRZ_13620</name>
</gene>
<dbReference type="CDD" id="cd24013">
    <property type="entry name" value="ASKHA_ATPase_BT3980-like"/>
    <property type="match status" value="1"/>
</dbReference>
<evidence type="ECO:0000313" key="1">
    <source>
        <dbReference type="EMBL" id="MFD2568410.1"/>
    </source>
</evidence>
<organism evidence="1 2">
    <name type="scientific">Pseudotenacibaculum haliotis</name>
    <dbReference type="NCBI Taxonomy" id="1862138"/>
    <lineage>
        <taxon>Bacteria</taxon>
        <taxon>Pseudomonadati</taxon>
        <taxon>Bacteroidota</taxon>
        <taxon>Flavobacteriia</taxon>
        <taxon>Flavobacteriales</taxon>
        <taxon>Flavobacteriaceae</taxon>
        <taxon>Pseudotenacibaculum</taxon>
    </lineage>
</organism>
<proteinExistence type="predicted"/>
<reference evidence="2" key="1">
    <citation type="journal article" date="2019" name="Int. J. Syst. Evol. Microbiol.">
        <title>The Global Catalogue of Microorganisms (GCM) 10K type strain sequencing project: providing services to taxonomists for standard genome sequencing and annotation.</title>
        <authorList>
            <consortium name="The Broad Institute Genomics Platform"/>
            <consortium name="The Broad Institute Genome Sequencing Center for Infectious Disease"/>
            <person name="Wu L."/>
            <person name="Ma J."/>
        </authorList>
    </citation>
    <scope>NUCLEOTIDE SEQUENCE [LARGE SCALE GENOMIC DNA]</scope>
    <source>
        <strain evidence="2">KCTC 52127</strain>
    </source>
</reference>
<keyword evidence="2" id="KW-1185">Reference proteome</keyword>
<dbReference type="InterPro" id="IPR024213">
    <property type="entry name" value="DUF3822"/>
</dbReference>
<dbReference type="Gene3D" id="3.30.420.250">
    <property type="match status" value="1"/>
</dbReference>
<name>A0ABW5LUH0_9FLAO</name>
<comment type="caution">
    <text evidence="1">The sequence shown here is derived from an EMBL/GenBank/DDBJ whole genome shotgun (WGS) entry which is preliminary data.</text>
</comment>
<sequence>MQRKKVTRTIENISKRELSIQFSLDGFSFCISNFKGEKFHFSSYKFPEKLASPELILEKIQEIFKSDSDLQDDFESVLVIHENNLSTFVPNRYFKEEALKDYLKFSVKTISTDYIAYDDLENQDIKNVYIPYINVNNFLFQNFGSFEYQHHASVLVEKLLSYTKDDSLHCYVNVSDTLFDMVVIENQKLIFHNTFDFQSKEDFIYYILFNFEQLKLDPNENSVIFSGNIHKESDLYKIAYKYIKTVAFLKAEAFAFDNKEIEDHSNFILLG</sequence>
<dbReference type="RefSeq" id="WP_379667117.1">
    <property type="nucleotide sequence ID" value="NZ_JBHULH010000009.1"/>
</dbReference>
<dbReference type="Pfam" id="PF12864">
    <property type="entry name" value="DUF3822"/>
    <property type="match status" value="1"/>
</dbReference>
<protein>
    <submittedName>
        <fullName evidence="1">DUF3822 family protein</fullName>
    </submittedName>
</protein>
<evidence type="ECO:0000313" key="2">
    <source>
        <dbReference type="Proteomes" id="UP001597508"/>
    </source>
</evidence>
<dbReference type="Gene3D" id="3.30.420.260">
    <property type="match status" value="1"/>
</dbReference>
<dbReference type="Proteomes" id="UP001597508">
    <property type="component" value="Unassembled WGS sequence"/>
</dbReference>
<accession>A0ABW5LUH0</accession>
<dbReference type="EMBL" id="JBHULH010000009">
    <property type="protein sequence ID" value="MFD2568410.1"/>
    <property type="molecule type" value="Genomic_DNA"/>
</dbReference>